<sequence length="249" mass="27673">MRPYPAQQQQQQEGDETTAAEGKRANCAAIDRAPATGQRLLSPATTTRRRNREEGGVGEEDDEAAGFGLDLFGGRHRQRGEGRKWNRGEKGRKEATTRGAVENTASAAAHGRHRVAAHGGGGTRIWQRQAPTPLSTPHVVGLPGPNLVNSMRGVNTNQIRNRRRARYGKKRGAGGREKYWMETDRDRTYLPQVAARKPIYQPGQQHNGWQVVAAAAVDARKVCLDGGFWVDRTWRSLFLWVFGWWAEVG</sequence>
<dbReference type="Gramene" id="ONIVA03G28300.1">
    <property type="protein sequence ID" value="ONIVA03G28300.1"/>
    <property type="gene ID" value="ONIVA03G28300"/>
</dbReference>
<evidence type="ECO:0000313" key="3">
    <source>
        <dbReference type="Proteomes" id="UP000006591"/>
    </source>
</evidence>
<keyword evidence="3" id="KW-1185">Reference proteome</keyword>
<reference evidence="2" key="1">
    <citation type="submission" date="2015-04" db="UniProtKB">
        <authorList>
            <consortium name="EnsemblPlants"/>
        </authorList>
    </citation>
    <scope>IDENTIFICATION</scope>
    <source>
        <strain evidence="2">SL10</strain>
    </source>
</reference>
<proteinExistence type="predicted"/>
<name>A0A0E0GQX9_ORYNI</name>
<reference evidence="2" key="2">
    <citation type="submission" date="2018-04" db="EMBL/GenBank/DDBJ databases">
        <title>OnivRS2 (Oryza nivara Reference Sequence Version 2).</title>
        <authorList>
            <person name="Zhang J."/>
            <person name="Kudrna D."/>
            <person name="Lee S."/>
            <person name="Talag J."/>
            <person name="Rajasekar S."/>
            <person name="Welchert J."/>
            <person name="Hsing Y.-I."/>
            <person name="Wing R.A."/>
        </authorList>
    </citation>
    <scope>NUCLEOTIDE SEQUENCE [LARGE SCALE GENOMIC DNA]</scope>
    <source>
        <strain evidence="2">SL10</strain>
    </source>
</reference>
<evidence type="ECO:0000256" key="1">
    <source>
        <dbReference type="SAM" id="MobiDB-lite"/>
    </source>
</evidence>
<accession>A0A0E0GQX9</accession>
<dbReference type="Proteomes" id="UP000006591">
    <property type="component" value="Chromosome 3"/>
</dbReference>
<dbReference type="HOGENOM" id="CLU_1117211_0_0_1"/>
<evidence type="ECO:0000313" key="2">
    <source>
        <dbReference type="EnsemblPlants" id="ONIVA03G28300.1"/>
    </source>
</evidence>
<dbReference type="AlphaFoldDB" id="A0A0E0GQX9"/>
<feature type="region of interest" description="Disordered" evidence="1">
    <location>
        <begin position="1"/>
        <end position="123"/>
    </location>
</feature>
<dbReference type="EnsemblPlants" id="ONIVA03G28300.1">
    <property type="protein sequence ID" value="ONIVA03G28300.1"/>
    <property type="gene ID" value="ONIVA03G28300"/>
</dbReference>
<feature type="compositionally biased region" description="Basic and acidic residues" evidence="1">
    <location>
        <begin position="79"/>
        <end position="96"/>
    </location>
</feature>
<protein>
    <submittedName>
        <fullName evidence="2">Uncharacterized protein</fullName>
    </submittedName>
</protein>
<organism evidence="2">
    <name type="scientific">Oryza nivara</name>
    <name type="common">Indian wild rice</name>
    <name type="synonym">Oryza sativa f. spontanea</name>
    <dbReference type="NCBI Taxonomy" id="4536"/>
    <lineage>
        <taxon>Eukaryota</taxon>
        <taxon>Viridiplantae</taxon>
        <taxon>Streptophyta</taxon>
        <taxon>Embryophyta</taxon>
        <taxon>Tracheophyta</taxon>
        <taxon>Spermatophyta</taxon>
        <taxon>Magnoliopsida</taxon>
        <taxon>Liliopsida</taxon>
        <taxon>Poales</taxon>
        <taxon>Poaceae</taxon>
        <taxon>BOP clade</taxon>
        <taxon>Oryzoideae</taxon>
        <taxon>Oryzeae</taxon>
        <taxon>Oryzinae</taxon>
        <taxon>Oryza</taxon>
    </lineage>
</organism>